<feature type="region of interest" description="Disordered" evidence="1">
    <location>
        <begin position="32"/>
        <end position="88"/>
    </location>
</feature>
<feature type="compositionally biased region" description="Polar residues" evidence="1">
    <location>
        <begin position="32"/>
        <end position="43"/>
    </location>
</feature>
<feature type="region of interest" description="Disordered" evidence="1">
    <location>
        <begin position="479"/>
        <end position="802"/>
    </location>
</feature>
<dbReference type="AlphaFoldDB" id="A0AAV7PVN2"/>
<feature type="compositionally biased region" description="Low complexity" evidence="1">
    <location>
        <begin position="280"/>
        <end position="307"/>
    </location>
</feature>
<feature type="compositionally biased region" description="Polar residues" evidence="1">
    <location>
        <begin position="545"/>
        <end position="559"/>
    </location>
</feature>
<feature type="region of interest" description="Disordered" evidence="1">
    <location>
        <begin position="280"/>
        <end position="310"/>
    </location>
</feature>
<evidence type="ECO:0000256" key="1">
    <source>
        <dbReference type="SAM" id="MobiDB-lite"/>
    </source>
</evidence>
<feature type="compositionally biased region" description="Low complexity" evidence="1">
    <location>
        <begin position="105"/>
        <end position="118"/>
    </location>
</feature>
<feature type="region of interest" description="Disordered" evidence="1">
    <location>
        <begin position="202"/>
        <end position="265"/>
    </location>
</feature>
<dbReference type="EMBL" id="JANPWB010000011">
    <property type="protein sequence ID" value="KAJ1132381.1"/>
    <property type="molecule type" value="Genomic_DNA"/>
</dbReference>
<evidence type="ECO:0008006" key="4">
    <source>
        <dbReference type="Google" id="ProtNLM"/>
    </source>
</evidence>
<feature type="compositionally biased region" description="Polar residues" evidence="1">
    <location>
        <begin position="119"/>
        <end position="128"/>
    </location>
</feature>
<feature type="compositionally biased region" description="Polar residues" evidence="1">
    <location>
        <begin position="526"/>
        <end position="536"/>
    </location>
</feature>
<protein>
    <recommendedName>
        <fullName evidence="4">Proline and serine-rich protein 3</fullName>
    </recommendedName>
</protein>
<dbReference type="InterPro" id="IPR037646">
    <property type="entry name" value="PROSER3"/>
</dbReference>
<evidence type="ECO:0000313" key="3">
    <source>
        <dbReference type="Proteomes" id="UP001066276"/>
    </source>
</evidence>
<accession>A0AAV7PVN2</accession>
<feature type="compositionally biased region" description="Polar residues" evidence="1">
    <location>
        <begin position="666"/>
        <end position="679"/>
    </location>
</feature>
<keyword evidence="3" id="KW-1185">Reference proteome</keyword>
<feature type="compositionally biased region" description="Basic and acidic residues" evidence="1">
    <location>
        <begin position="684"/>
        <end position="724"/>
    </location>
</feature>
<feature type="region of interest" description="Disordered" evidence="1">
    <location>
        <begin position="102"/>
        <end position="166"/>
    </location>
</feature>
<feature type="compositionally biased region" description="Polar residues" evidence="1">
    <location>
        <begin position="236"/>
        <end position="245"/>
    </location>
</feature>
<gene>
    <name evidence="2" type="ORF">NDU88_010695</name>
</gene>
<dbReference type="PANTHER" id="PTHR22045">
    <property type="entry name" value="PROLINE AND SERINE-RICH PROTEIN 3"/>
    <property type="match status" value="1"/>
</dbReference>
<feature type="compositionally biased region" description="Basic and acidic residues" evidence="1">
    <location>
        <begin position="513"/>
        <end position="525"/>
    </location>
</feature>
<dbReference type="Proteomes" id="UP001066276">
    <property type="component" value="Chromosome 7"/>
</dbReference>
<proteinExistence type="predicted"/>
<reference evidence="2" key="1">
    <citation type="journal article" date="2022" name="bioRxiv">
        <title>Sequencing and chromosome-scale assembly of the giantPleurodeles waltlgenome.</title>
        <authorList>
            <person name="Brown T."/>
            <person name="Elewa A."/>
            <person name="Iarovenko S."/>
            <person name="Subramanian E."/>
            <person name="Araus A.J."/>
            <person name="Petzold A."/>
            <person name="Susuki M."/>
            <person name="Suzuki K.-i.T."/>
            <person name="Hayashi T."/>
            <person name="Toyoda A."/>
            <person name="Oliveira C."/>
            <person name="Osipova E."/>
            <person name="Leigh N.D."/>
            <person name="Simon A."/>
            <person name="Yun M.H."/>
        </authorList>
    </citation>
    <scope>NUCLEOTIDE SEQUENCE</scope>
    <source>
        <strain evidence="2">20211129_DDA</strain>
        <tissue evidence="2">Liver</tissue>
    </source>
</reference>
<feature type="compositionally biased region" description="Basic and acidic residues" evidence="1">
    <location>
        <begin position="627"/>
        <end position="651"/>
    </location>
</feature>
<dbReference type="PANTHER" id="PTHR22045:SF6">
    <property type="entry name" value="PROLINE AND SERINE-RICH PROTEIN 3"/>
    <property type="match status" value="1"/>
</dbReference>
<comment type="caution">
    <text evidence="2">The sequence shown here is derived from an EMBL/GenBank/DDBJ whole genome shotgun (WGS) entry which is preliminary data.</text>
</comment>
<name>A0AAV7PVN2_PLEWA</name>
<evidence type="ECO:0000313" key="2">
    <source>
        <dbReference type="EMBL" id="KAJ1132381.1"/>
    </source>
</evidence>
<organism evidence="2 3">
    <name type="scientific">Pleurodeles waltl</name>
    <name type="common">Iberian ribbed newt</name>
    <dbReference type="NCBI Taxonomy" id="8319"/>
    <lineage>
        <taxon>Eukaryota</taxon>
        <taxon>Metazoa</taxon>
        <taxon>Chordata</taxon>
        <taxon>Craniata</taxon>
        <taxon>Vertebrata</taxon>
        <taxon>Euteleostomi</taxon>
        <taxon>Amphibia</taxon>
        <taxon>Batrachia</taxon>
        <taxon>Caudata</taxon>
        <taxon>Salamandroidea</taxon>
        <taxon>Salamandridae</taxon>
        <taxon>Pleurodelinae</taxon>
        <taxon>Pleurodeles</taxon>
    </lineage>
</organism>
<feature type="compositionally biased region" description="Basic and acidic residues" evidence="1">
    <location>
        <begin position="561"/>
        <end position="587"/>
    </location>
</feature>
<sequence>MKCEGRHWESRQTASCFLKLFALPHSNAVFSNQGNPFPETGQTKGHYHPSRASPLTPEQKQTVLSPARLHPRGASHARLSDDPLSPPDIHFLKGSQRLVVEPHNSASSSSPFDESWPSTELSTSQSPEGATREPMPGWTNEGWLSPSYPTQDVSGLFEDADGTPKDGSVIAKYMERFRHGRPSSREERSAPVPIEEKPFWWLHSSPTKSSSPGDDLSAGRRSHFEYDVSKMIGKSMRNSAQNTSRLGGESLSRKGAGTSQLCTPDQETLRLQARAARLLQRSESSLSSTPPVSSEGLGSSPLSGTSQSDEDAIRKPLLRSVADFSTGPVGSLQLPISVTPYQPLQVLPPCRPEEDILFQWRLRRKMEQARDGILPVSTRKKSLSPPVRLSKQGADGHDVKVVERALQTGPRGDTRWDNAAVASPVPHAKRLASGDFISSQPVPPHLHHFCDLLPCPHQASHPLESRTGKRRMHRGQPITDSRLEHSQQAGSPDEASSEELCESSMDVTPLEHTPVEQGREIRTTRNQDPQDTSSTWLPGKARRVYSSSERPTSMPTAHRTSQRDQESFSRRQESEVQWTKKESEKRSSKPTAAWREKPQDDPLEGTLHSRRRSERIGPLQDSTSQRKNSDHRVTERELVPGEETREREISHHKSTKRERGPGGGSSTQKITHQNGSENQCVLEADTRTQETAHKRTTERAKMTKEKYFSRTSKDRGALEDETGAHHPGSVKHGLIDTGVRRGHGQPARSPIRSVLGQVMSERLFSPPTSPHPTGDKSKQQPFISSDEPRPSTSATVEQPRMQPLEVATQLLDDAEDSDGTEFEDDPLLQVLRERRNGILQRLRDVDAFITKLESHESSEPPEPD</sequence>